<proteinExistence type="predicted"/>
<keyword evidence="3" id="KW-1185">Reference proteome</keyword>
<gene>
    <name evidence="2" type="ORF">ACFP2T_41595</name>
</gene>
<organism evidence="2 3">
    <name type="scientific">Plantactinospora solaniradicis</name>
    <dbReference type="NCBI Taxonomy" id="1723736"/>
    <lineage>
        <taxon>Bacteria</taxon>
        <taxon>Bacillati</taxon>
        <taxon>Actinomycetota</taxon>
        <taxon>Actinomycetes</taxon>
        <taxon>Micromonosporales</taxon>
        <taxon>Micromonosporaceae</taxon>
        <taxon>Plantactinospora</taxon>
    </lineage>
</organism>
<name>A0ABW1KLQ9_9ACTN</name>
<comment type="caution">
    <text evidence="2">The sequence shown here is derived from an EMBL/GenBank/DDBJ whole genome shotgun (WGS) entry which is preliminary data.</text>
</comment>
<dbReference type="RefSeq" id="WP_377432316.1">
    <property type="nucleotide sequence ID" value="NZ_JBHSPR010000060.1"/>
</dbReference>
<protein>
    <recommendedName>
        <fullName evidence="4">DUF881 domain-containing protein</fullName>
    </recommendedName>
</protein>
<evidence type="ECO:0000256" key="1">
    <source>
        <dbReference type="SAM" id="Coils"/>
    </source>
</evidence>
<evidence type="ECO:0008006" key="4">
    <source>
        <dbReference type="Google" id="ProtNLM"/>
    </source>
</evidence>
<feature type="coiled-coil region" evidence="1">
    <location>
        <begin position="82"/>
        <end position="109"/>
    </location>
</feature>
<dbReference type="Proteomes" id="UP001596203">
    <property type="component" value="Unassembled WGS sequence"/>
</dbReference>
<dbReference type="EMBL" id="JBHSPR010000060">
    <property type="protein sequence ID" value="MFC6022641.1"/>
    <property type="molecule type" value="Genomic_DNA"/>
</dbReference>
<reference evidence="3" key="1">
    <citation type="journal article" date="2019" name="Int. J. Syst. Evol. Microbiol.">
        <title>The Global Catalogue of Microorganisms (GCM) 10K type strain sequencing project: providing services to taxonomists for standard genome sequencing and annotation.</title>
        <authorList>
            <consortium name="The Broad Institute Genomics Platform"/>
            <consortium name="The Broad Institute Genome Sequencing Center for Infectious Disease"/>
            <person name="Wu L."/>
            <person name="Ma J."/>
        </authorList>
    </citation>
    <scope>NUCLEOTIDE SEQUENCE [LARGE SCALE GENOMIC DNA]</scope>
    <source>
        <strain evidence="3">ZS-35-S2</strain>
    </source>
</reference>
<evidence type="ECO:0000313" key="2">
    <source>
        <dbReference type="EMBL" id="MFC6022641.1"/>
    </source>
</evidence>
<sequence length="203" mass="21673">MHRLEMLSVSPVDKGVVVADPITLAAVSALVLSEGVRFLYDQAGEALRRRRERRSTGTPEDSQERLMLEVPRNAFDVPEGPLALNQDAVDALESELRGLRRDLAEYAQGVDEIDSGNRQILALVDALRKALEVVYGQPLVFKGEAQAANMVTVTGVARVKDVQGYVAGVRAGQVATGSVSGHLSADTVRPDGQAIGVDVESIG</sequence>
<evidence type="ECO:0000313" key="3">
    <source>
        <dbReference type="Proteomes" id="UP001596203"/>
    </source>
</evidence>
<accession>A0ABW1KLQ9</accession>
<keyword evidence="1" id="KW-0175">Coiled coil</keyword>